<dbReference type="Pfam" id="PF01565">
    <property type="entry name" value="FAD_binding_4"/>
    <property type="match status" value="1"/>
</dbReference>
<keyword evidence="5" id="KW-0560">Oxidoreductase</keyword>
<dbReference type="Gene3D" id="3.40.462.20">
    <property type="match status" value="1"/>
</dbReference>
<dbReference type="InterPro" id="IPR012951">
    <property type="entry name" value="BBE"/>
</dbReference>
<evidence type="ECO:0000256" key="5">
    <source>
        <dbReference type="ARBA" id="ARBA00023002"/>
    </source>
</evidence>
<evidence type="ECO:0008006" key="11">
    <source>
        <dbReference type="Google" id="ProtNLM"/>
    </source>
</evidence>
<gene>
    <name evidence="9" type="ORF">EKO27_g8920</name>
</gene>
<keyword evidence="6" id="KW-0732">Signal</keyword>
<evidence type="ECO:0000256" key="2">
    <source>
        <dbReference type="ARBA" id="ARBA00005466"/>
    </source>
</evidence>
<dbReference type="EMBL" id="RYZI01000359">
    <property type="protein sequence ID" value="RWA06194.1"/>
    <property type="molecule type" value="Genomic_DNA"/>
</dbReference>
<dbReference type="GO" id="GO:0016491">
    <property type="term" value="F:oxidoreductase activity"/>
    <property type="evidence" value="ECO:0007669"/>
    <property type="project" value="UniProtKB-KW"/>
</dbReference>
<keyword evidence="3" id="KW-0285">Flavoprotein</keyword>
<comment type="caution">
    <text evidence="9">The sequence shown here is derived from an EMBL/GenBank/DDBJ whole genome shotgun (WGS) entry which is preliminary data.</text>
</comment>
<dbReference type="AlphaFoldDB" id="A0A439CVG7"/>
<comment type="similarity">
    <text evidence="2">Belongs to the oxygen-dependent FAD-linked oxidoreductase family.</text>
</comment>
<comment type="cofactor">
    <cofactor evidence="1">
        <name>FAD</name>
        <dbReference type="ChEBI" id="CHEBI:57692"/>
    </cofactor>
</comment>
<dbReference type="InterPro" id="IPR006094">
    <property type="entry name" value="Oxid_FAD_bind_N"/>
</dbReference>
<dbReference type="STRING" id="363999.A0A439CVG7"/>
<dbReference type="SUPFAM" id="SSF56176">
    <property type="entry name" value="FAD-binding/transporter-associated domain-like"/>
    <property type="match status" value="1"/>
</dbReference>
<evidence type="ECO:0000256" key="4">
    <source>
        <dbReference type="ARBA" id="ARBA00022827"/>
    </source>
</evidence>
<reference evidence="9 10" key="1">
    <citation type="submission" date="2018-12" db="EMBL/GenBank/DDBJ databases">
        <title>Draft genome sequence of Xylaria grammica IHI A82.</title>
        <authorList>
            <person name="Buettner E."/>
            <person name="Kellner H."/>
        </authorList>
    </citation>
    <scope>NUCLEOTIDE SEQUENCE [LARGE SCALE GENOMIC DNA]</scope>
    <source>
        <strain evidence="9 10">IHI A82</strain>
    </source>
</reference>
<dbReference type="InterPro" id="IPR050416">
    <property type="entry name" value="FAD-linked_Oxidoreductase"/>
</dbReference>
<feature type="signal peptide" evidence="6">
    <location>
        <begin position="1"/>
        <end position="21"/>
    </location>
</feature>
<dbReference type="InterPro" id="IPR016169">
    <property type="entry name" value="FAD-bd_PCMH_sub2"/>
</dbReference>
<dbReference type="PANTHER" id="PTHR42973">
    <property type="entry name" value="BINDING OXIDOREDUCTASE, PUTATIVE (AFU_ORTHOLOGUE AFUA_1G17690)-RELATED"/>
    <property type="match status" value="1"/>
</dbReference>
<evidence type="ECO:0000313" key="10">
    <source>
        <dbReference type="Proteomes" id="UP000286045"/>
    </source>
</evidence>
<feature type="domain" description="FAD linked oxidase N-terminal" evidence="7">
    <location>
        <begin position="185"/>
        <end position="231"/>
    </location>
</feature>
<proteinExistence type="inferred from homology"/>
<evidence type="ECO:0000259" key="7">
    <source>
        <dbReference type="Pfam" id="PF01565"/>
    </source>
</evidence>
<dbReference type="GO" id="GO:0050660">
    <property type="term" value="F:flavin adenine dinucleotide binding"/>
    <property type="evidence" value="ECO:0007669"/>
    <property type="project" value="InterPro"/>
</dbReference>
<sequence length="539" mass="58416">MSWGRIFALCALLPLIREARGSPCKRAVCRNIPGDPGWPSSTDWDLLNKTVDGHLIPTIPLASLCHGTEYDQGHCDGLKEAWPFAAVHVQESAEFLMPYFQNQSCDPYTAQEKPCELGNYAQYSINVSTVGHVQAGIKFARENNIRLTIKNTGHDIMDLLSGSELALLRQMPLKRRASRGFRVVTGTCPDVGVVGGYTPGGGHGIFTSIYGMGADNVLEWEVVTAKGEHLVATPTAHADLYWALSGGGAGTFAVVLSMVTRVYPDGDIAGASLSFDIESAGGVEKFWDGVATFQAAMGPVVDAGAVVAYALTPTAISVYGIAVPNENASAIDQVLSPITAAMSQVGIDLNITTTMHPRYLDFYNQYFLEAVTATPAAQITGGRLVPRSIMETDAGAQTVTEAFRNATDAGFAIVCDAINADQERLNRNAVFPSWRSSLLHCIFVKTWDFSMPWAEMTEYQANLTNIVMPQIEAVTPDGGAYLNEANFEQPDWQNVFYGENYPRLKGIKNQVDPQGIFYAQTAVGSERWAEDASGRLCQQ</sequence>
<feature type="chain" id="PRO_5019431927" description="FAD-binding PCMH-type domain-containing protein" evidence="6">
    <location>
        <begin position="22"/>
        <end position="539"/>
    </location>
</feature>
<dbReference type="Proteomes" id="UP000286045">
    <property type="component" value="Unassembled WGS sequence"/>
</dbReference>
<dbReference type="InterPro" id="IPR036318">
    <property type="entry name" value="FAD-bd_PCMH-like_sf"/>
</dbReference>
<dbReference type="PANTHER" id="PTHR42973:SF39">
    <property type="entry name" value="FAD-BINDING PCMH-TYPE DOMAIN-CONTAINING PROTEIN"/>
    <property type="match status" value="1"/>
</dbReference>
<keyword evidence="10" id="KW-1185">Reference proteome</keyword>
<evidence type="ECO:0000259" key="8">
    <source>
        <dbReference type="Pfam" id="PF08031"/>
    </source>
</evidence>
<accession>A0A439CVG7</accession>
<organism evidence="9 10">
    <name type="scientific">Xylaria grammica</name>
    <dbReference type="NCBI Taxonomy" id="363999"/>
    <lineage>
        <taxon>Eukaryota</taxon>
        <taxon>Fungi</taxon>
        <taxon>Dikarya</taxon>
        <taxon>Ascomycota</taxon>
        <taxon>Pezizomycotina</taxon>
        <taxon>Sordariomycetes</taxon>
        <taxon>Xylariomycetidae</taxon>
        <taxon>Xylariales</taxon>
        <taxon>Xylariaceae</taxon>
        <taxon>Xylaria</taxon>
    </lineage>
</organism>
<name>A0A439CVG7_9PEZI</name>
<dbReference type="Gene3D" id="3.30.465.10">
    <property type="match status" value="2"/>
</dbReference>
<dbReference type="Pfam" id="PF08031">
    <property type="entry name" value="BBE"/>
    <property type="match status" value="1"/>
</dbReference>
<evidence type="ECO:0000313" key="9">
    <source>
        <dbReference type="EMBL" id="RWA06194.1"/>
    </source>
</evidence>
<keyword evidence="4" id="KW-0274">FAD</keyword>
<feature type="domain" description="Berberine/berberine-like" evidence="8">
    <location>
        <begin position="480"/>
        <end position="523"/>
    </location>
</feature>
<protein>
    <recommendedName>
        <fullName evidence="11">FAD-binding PCMH-type domain-containing protein</fullName>
    </recommendedName>
</protein>
<evidence type="ECO:0000256" key="1">
    <source>
        <dbReference type="ARBA" id="ARBA00001974"/>
    </source>
</evidence>
<evidence type="ECO:0000256" key="6">
    <source>
        <dbReference type="SAM" id="SignalP"/>
    </source>
</evidence>
<evidence type="ECO:0000256" key="3">
    <source>
        <dbReference type="ARBA" id="ARBA00022630"/>
    </source>
</evidence>